<protein>
    <submittedName>
        <fullName evidence="2">Uncharacterized protein</fullName>
    </submittedName>
</protein>
<reference evidence="2 3" key="1">
    <citation type="submission" date="2024-09" db="EMBL/GenBank/DDBJ databases">
        <authorList>
            <person name="Sun Q."/>
            <person name="Mori K."/>
        </authorList>
    </citation>
    <scope>NUCLEOTIDE SEQUENCE [LARGE SCALE GENOMIC DNA]</scope>
    <source>
        <strain evidence="2 3">JCM 13852</strain>
    </source>
</reference>
<feature type="transmembrane region" description="Helical" evidence="1">
    <location>
        <begin position="31"/>
        <end position="53"/>
    </location>
</feature>
<comment type="caution">
    <text evidence="2">The sequence shown here is derived from an EMBL/GenBank/DDBJ whole genome shotgun (WGS) entry which is preliminary data.</text>
</comment>
<evidence type="ECO:0000256" key="1">
    <source>
        <dbReference type="SAM" id="Phobius"/>
    </source>
</evidence>
<evidence type="ECO:0000313" key="3">
    <source>
        <dbReference type="Proteomes" id="UP001589535"/>
    </source>
</evidence>
<feature type="transmembrane region" description="Helical" evidence="1">
    <location>
        <begin position="95"/>
        <end position="115"/>
    </location>
</feature>
<dbReference type="EMBL" id="JBHMBK010000025">
    <property type="protein sequence ID" value="MFB9688294.1"/>
    <property type="molecule type" value="Genomic_DNA"/>
</dbReference>
<feature type="transmembrane region" description="Helical" evidence="1">
    <location>
        <begin position="121"/>
        <end position="140"/>
    </location>
</feature>
<keyword evidence="1" id="KW-1133">Transmembrane helix</keyword>
<accession>A0ABV5UA95</accession>
<keyword evidence="3" id="KW-1185">Reference proteome</keyword>
<dbReference type="RefSeq" id="WP_378200091.1">
    <property type="nucleotide sequence ID" value="NZ_JBHMBK010000025.1"/>
</dbReference>
<keyword evidence="1" id="KW-0812">Transmembrane</keyword>
<gene>
    <name evidence="2" type="ORF">ACFFTO_29300</name>
</gene>
<dbReference type="Proteomes" id="UP001589535">
    <property type="component" value="Unassembled WGS sequence"/>
</dbReference>
<name>A0ABV5UA95_9PSEU</name>
<organism evidence="2 3">
    <name type="scientific">Amycolatopsis plumensis</name>
    <dbReference type="NCBI Taxonomy" id="236508"/>
    <lineage>
        <taxon>Bacteria</taxon>
        <taxon>Bacillati</taxon>
        <taxon>Actinomycetota</taxon>
        <taxon>Actinomycetes</taxon>
        <taxon>Pseudonocardiales</taxon>
        <taxon>Pseudonocardiaceae</taxon>
        <taxon>Amycolatopsis</taxon>
    </lineage>
</organism>
<evidence type="ECO:0000313" key="2">
    <source>
        <dbReference type="EMBL" id="MFB9688294.1"/>
    </source>
</evidence>
<keyword evidence="1" id="KW-0472">Membrane</keyword>
<proteinExistence type="predicted"/>
<feature type="transmembrane region" description="Helical" evidence="1">
    <location>
        <begin position="65"/>
        <end position="83"/>
    </location>
</feature>
<sequence length="143" mass="15144">MDGTADSPLDHDAAASRITRMENRVGRMKRVYVGSIILLGVITLAYFAVVGAIPRAVVKPYDSLLILFPVVLFFVVVGIRRASTSARDVLRTEQRLAAGYIVAMVVAGALEIFVFRQGTVAAALPGLLPAAVCFAAAVALGKK</sequence>